<dbReference type="PANTHER" id="PTHR43643:SF3">
    <property type="entry name" value="HISTIDINOL-PHOSPHATE AMINOTRANSFERASE"/>
    <property type="match status" value="1"/>
</dbReference>
<dbReference type="GO" id="GO:0008483">
    <property type="term" value="F:transaminase activity"/>
    <property type="evidence" value="ECO:0007669"/>
    <property type="project" value="UniProtKB-KW"/>
</dbReference>
<dbReference type="InterPro" id="IPR015422">
    <property type="entry name" value="PyrdxlP-dep_Trfase_small"/>
</dbReference>
<comment type="similarity">
    <text evidence="1">Belongs to the class-II pyridoxal-phosphate-dependent aminotransferase family. Histidinol-phosphate aminotransferase subfamily.</text>
</comment>
<comment type="caution">
    <text evidence="6">The sequence shown here is derived from an EMBL/GenBank/DDBJ whole genome shotgun (WGS) entry which is preliminary data.</text>
</comment>
<dbReference type="InterPro" id="IPR050106">
    <property type="entry name" value="HistidinolP_aminotransfase"/>
</dbReference>
<evidence type="ECO:0000259" key="5">
    <source>
        <dbReference type="Pfam" id="PF00155"/>
    </source>
</evidence>
<dbReference type="RefSeq" id="WP_230513592.1">
    <property type="nucleotide sequence ID" value="NZ_JAJITD010000027.1"/>
</dbReference>
<evidence type="ECO:0000313" key="7">
    <source>
        <dbReference type="Proteomes" id="UP001431019"/>
    </source>
</evidence>
<keyword evidence="2 6" id="KW-0032">Aminotransferase</keyword>
<evidence type="ECO:0000256" key="4">
    <source>
        <dbReference type="ARBA" id="ARBA00022898"/>
    </source>
</evidence>
<dbReference type="InterPro" id="IPR004839">
    <property type="entry name" value="Aminotransferase_I/II_large"/>
</dbReference>
<proteinExistence type="inferred from homology"/>
<feature type="domain" description="Aminotransferase class I/classII large" evidence="5">
    <location>
        <begin position="6"/>
        <end position="142"/>
    </location>
</feature>
<dbReference type="Gene3D" id="3.90.1150.10">
    <property type="entry name" value="Aspartate Aminotransferase, domain 1"/>
    <property type="match status" value="1"/>
</dbReference>
<sequence length="150" mass="16368">MELLPDHPRLVVTRTPSKAFKFAGGRVGVLRLCACDHRSPEARSVAVSPVHFHAGSVAREEMLSQVEAIKAERDATVSWLRSQGLAVANSDANFVMFGKFADRHCVWNGLLRHGVLIREAGPPEYLRVSIGTAAEMGEFRTALLTVMASV</sequence>
<dbReference type="Pfam" id="PF00155">
    <property type="entry name" value="Aminotran_1_2"/>
    <property type="match status" value="1"/>
</dbReference>
<dbReference type="Gene3D" id="3.40.640.10">
    <property type="entry name" value="Type I PLP-dependent aspartate aminotransferase-like (Major domain)"/>
    <property type="match status" value="1"/>
</dbReference>
<keyword evidence="4" id="KW-0663">Pyridoxal phosphate</keyword>
<dbReference type="InterPro" id="IPR015424">
    <property type="entry name" value="PyrdxlP-dep_Trfase"/>
</dbReference>
<name>A0ABS8K5A9_9BURK</name>
<dbReference type="SUPFAM" id="SSF53383">
    <property type="entry name" value="PLP-dependent transferases"/>
    <property type="match status" value="1"/>
</dbReference>
<dbReference type="EMBL" id="JAJITD010000027">
    <property type="protein sequence ID" value="MCC8397332.1"/>
    <property type="molecule type" value="Genomic_DNA"/>
</dbReference>
<keyword evidence="7" id="KW-1185">Reference proteome</keyword>
<dbReference type="Proteomes" id="UP001431019">
    <property type="component" value="Unassembled WGS sequence"/>
</dbReference>
<dbReference type="PANTHER" id="PTHR43643">
    <property type="entry name" value="HISTIDINOL-PHOSPHATE AMINOTRANSFERASE 2"/>
    <property type="match status" value="1"/>
</dbReference>
<gene>
    <name evidence="6" type="ORF">LJ656_32675</name>
</gene>
<keyword evidence="3" id="KW-0808">Transferase</keyword>
<evidence type="ECO:0000256" key="2">
    <source>
        <dbReference type="ARBA" id="ARBA00022576"/>
    </source>
</evidence>
<reference evidence="6 7" key="1">
    <citation type="submission" date="2021-11" db="EMBL/GenBank/DDBJ databases">
        <authorList>
            <person name="Oh E.-T."/>
            <person name="Kim S.-B."/>
        </authorList>
    </citation>
    <scope>NUCLEOTIDE SEQUENCE [LARGE SCALE GENOMIC DNA]</scope>
    <source>
        <strain evidence="6 7">MMS20-SJTR3</strain>
    </source>
</reference>
<evidence type="ECO:0000256" key="3">
    <source>
        <dbReference type="ARBA" id="ARBA00022679"/>
    </source>
</evidence>
<protein>
    <submittedName>
        <fullName evidence="6">Aminotransferase class I/II-fold pyridoxal phosphate-dependent enzyme</fullName>
    </submittedName>
</protein>
<organism evidence="6 7">
    <name type="scientific">Paraburkholderia sejongensis</name>
    <dbReference type="NCBI Taxonomy" id="2886946"/>
    <lineage>
        <taxon>Bacteria</taxon>
        <taxon>Pseudomonadati</taxon>
        <taxon>Pseudomonadota</taxon>
        <taxon>Betaproteobacteria</taxon>
        <taxon>Burkholderiales</taxon>
        <taxon>Burkholderiaceae</taxon>
        <taxon>Paraburkholderia</taxon>
    </lineage>
</organism>
<accession>A0ABS8K5A9</accession>
<evidence type="ECO:0000313" key="6">
    <source>
        <dbReference type="EMBL" id="MCC8397332.1"/>
    </source>
</evidence>
<dbReference type="InterPro" id="IPR015421">
    <property type="entry name" value="PyrdxlP-dep_Trfase_major"/>
</dbReference>
<evidence type="ECO:0000256" key="1">
    <source>
        <dbReference type="ARBA" id="ARBA00007970"/>
    </source>
</evidence>